<keyword evidence="1" id="KW-0812">Transmembrane</keyword>
<protein>
    <recommendedName>
        <fullName evidence="4">Type IV pilin</fullName>
    </recommendedName>
</protein>
<gene>
    <name evidence="2" type="ORF">ACFQEV_13330</name>
</gene>
<sequence>MTRADRAQMTLDFAIGVGLFLLVVAFVVAFVPGIFEPFERTESGTQVADRLATSLSTDLLGDPAEPYVLNDDCTVEFFDGSGGSTDCRFDASADAPDGVFALDSGTNANVTVRNRGGDIASLGGTTLAAGDAVPDDRSVTTARRAVRLNGTTYFLYVRVW</sequence>
<evidence type="ECO:0008006" key="4">
    <source>
        <dbReference type="Google" id="ProtNLM"/>
    </source>
</evidence>
<evidence type="ECO:0000313" key="3">
    <source>
        <dbReference type="Proteomes" id="UP001596408"/>
    </source>
</evidence>
<name>A0ABD5TZD3_9EURY</name>
<keyword evidence="1" id="KW-1133">Transmembrane helix</keyword>
<proteinExistence type="predicted"/>
<dbReference type="EMBL" id="JBHSXH010000015">
    <property type="protein sequence ID" value="MFC6825967.1"/>
    <property type="molecule type" value="Genomic_DNA"/>
</dbReference>
<dbReference type="InterPro" id="IPR056613">
    <property type="entry name" value="DUF7287"/>
</dbReference>
<dbReference type="AlphaFoldDB" id="A0ABD5TZD3"/>
<evidence type="ECO:0000256" key="1">
    <source>
        <dbReference type="SAM" id="Phobius"/>
    </source>
</evidence>
<evidence type="ECO:0000313" key="2">
    <source>
        <dbReference type="EMBL" id="MFC6825967.1"/>
    </source>
</evidence>
<keyword evidence="3" id="KW-1185">Reference proteome</keyword>
<comment type="caution">
    <text evidence="2">The sequence shown here is derived from an EMBL/GenBank/DDBJ whole genome shotgun (WGS) entry which is preliminary data.</text>
</comment>
<organism evidence="2 3">
    <name type="scientific">Halopelagius fulvigenes</name>
    <dbReference type="NCBI Taxonomy" id="1198324"/>
    <lineage>
        <taxon>Archaea</taxon>
        <taxon>Methanobacteriati</taxon>
        <taxon>Methanobacteriota</taxon>
        <taxon>Stenosarchaea group</taxon>
        <taxon>Halobacteria</taxon>
        <taxon>Halobacteriales</taxon>
        <taxon>Haloferacaceae</taxon>
    </lineage>
</organism>
<dbReference type="Pfam" id="PF23958">
    <property type="entry name" value="DUF7287"/>
    <property type="match status" value="1"/>
</dbReference>
<accession>A0ABD5TZD3</accession>
<dbReference type="RefSeq" id="WP_379696863.1">
    <property type="nucleotide sequence ID" value="NZ_JBHSXH010000015.1"/>
</dbReference>
<keyword evidence="1" id="KW-0472">Membrane</keyword>
<reference evidence="2 3" key="1">
    <citation type="journal article" date="2019" name="Int. J. Syst. Evol. Microbiol.">
        <title>The Global Catalogue of Microorganisms (GCM) 10K type strain sequencing project: providing services to taxonomists for standard genome sequencing and annotation.</title>
        <authorList>
            <consortium name="The Broad Institute Genomics Platform"/>
            <consortium name="The Broad Institute Genome Sequencing Center for Infectious Disease"/>
            <person name="Wu L."/>
            <person name="Ma J."/>
        </authorList>
    </citation>
    <scope>NUCLEOTIDE SEQUENCE [LARGE SCALE GENOMIC DNA]</scope>
    <source>
        <strain evidence="2 3">YIM 94188</strain>
    </source>
</reference>
<feature type="transmembrane region" description="Helical" evidence="1">
    <location>
        <begin position="12"/>
        <end position="35"/>
    </location>
</feature>
<dbReference type="Proteomes" id="UP001596408">
    <property type="component" value="Unassembled WGS sequence"/>
</dbReference>